<dbReference type="Gene3D" id="1.20.1730.10">
    <property type="entry name" value="Sodium/glucose cotransporter"/>
    <property type="match status" value="1"/>
</dbReference>
<evidence type="ECO:0000313" key="8">
    <source>
        <dbReference type="EMBL" id="KEI70111.1"/>
    </source>
</evidence>
<dbReference type="CDD" id="cd10328">
    <property type="entry name" value="SLC5sbd_YidK"/>
    <property type="match status" value="1"/>
</dbReference>
<keyword evidence="5 7" id="KW-0472">Membrane</keyword>
<feature type="transmembrane region" description="Helical" evidence="7">
    <location>
        <begin position="243"/>
        <end position="263"/>
    </location>
</feature>
<evidence type="ECO:0000256" key="7">
    <source>
        <dbReference type="SAM" id="Phobius"/>
    </source>
</evidence>
<evidence type="ECO:0000256" key="6">
    <source>
        <dbReference type="RuleBase" id="RU362091"/>
    </source>
</evidence>
<dbReference type="NCBIfam" id="TIGR00813">
    <property type="entry name" value="sss"/>
    <property type="match status" value="1"/>
</dbReference>
<feature type="transmembrane region" description="Helical" evidence="7">
    <location>
        <begin position="58"/>
        <end position="78"/>
    </location>
</feature>
<sequence length="608" mass="66338">MFAVITCIGFMAFVAWYSWYKTKGTIDSADGYFLAGNGLSSVFIAGSLLLTNISTEQLIGQNGIVYFGNLTALAWEVWAVRGIILLACLFLPMYLGGAFATMPAFLRSRYGEGTRRLVVGLLMFGYIFVWSPTILYGGSLALMKLLDIRAMTGLSQVEALWLVTWVVGIIGAVYAITGGLRAVAISDTLNGVALLVVGCLIPIYGLIALGDKLDGGISDALYHMATTHTEKLNAIGGSSDVDVIPFSAIFTGLMVTATFYWGTNQFVIQRALGAASLKEGQRGLLMAGFFKMLVPFMAMLPGLIAFHLFGPGLEPRDLAYPELVAKTLPAPLLGLFVAVLLGAVFSTYNSLLNSAATMFALDIYKPFVNPDADDSRLIYVSKVFAIICAIAALFAAPALLYAPEGLFVFLQQFTGFIAVPIVTLVMMGLFAKRLAIPPRAAQFIIVFHVITYYLMVWGLEQTLGIKMPIHWMHVFALLFVVEVAILVIWALVKPCKNTFTHVHAPKVAMVPWRYAMLTSSILLTIAVMMYVVFSNVGLAYADGVVSPQFWTYFLSIGGLCAAVCFWSHTKLQPAYERYTLKHFGSEADKQAYAQQQEQNTSFTPVKAN</sequence>
<dbReference type="AlphaFoldDB" id="A0A081K7I5"/>
<dbReference type="GO" id="GO:0005412">
    <property type="term" value="F:D-glucose:sodium symporter activity"/>
    <property type="evidence" value="ECO:0007669"/>
    <property type="project" value="TreeGrafter"/>
</dbReference>
<evidence type="ECO:0000256" key="4">
    <source>
        <dbReference type="ARBA" id="ARBA00022989"/>
    </source>
</evidence>
<dbReference type="STRING" id="305900.GV64_04530"/>
<protein>
    <submittedName>
        <fullName evidence="8">Sodium transporter</fullName>
    </submittedName>
</protein>
<evidence type="ECO:0000313" key="9">
    <source>
        <dbReference type="Proteomes" id="UP000027997"/>
    </source>
</evidence>
<feature type="transmembrane region" description="Helical" evidence="7">
    <location>
        <begin position="471"/>
        <end position="492"/>
    </location>
</feature>
<name>A0A081K7I5_9GAMM</name>
<evidence type="ECO:0000256" key="2">
    <source>
        <dbReference type="ARBA" id="ARBA00006434"/>
    </source>
</evidence>
<feature type="transmembrane region" description="Helical" evidence="7">
    <location>
        <begin position="118"/>
        <end position="139"/>
    </location>
</feature>
<comment type="similarity">
    <text evidence="2 6">Belongs to the sodium:solute symporter (SSF) (TC 2.A.21) family.</text>
</comment>
<feature type="transmembrane region" description="Helical" evidence="7">
    <location>
        <begin position="408"/>
        <end position="431"/>
    </location>
</feature>
<keyword evidence="9" id="KW-1185">Reference proteome</keyword>
<feature type="transmembrane region" description="Helical" evidence="7">
    <location>
        <begin position="159"/>
        <end position="177"/>
    </location>
</feature>
<feature type="transmembrane region" description="Helical" evidence="7">
    <location>
        <begin position="383"/>
        <end position="402"/>
    </location>
</feature>
<dbReference type="EMBL" id="JOJP01000001">
    <property type="protein sequence ID" value="KEI70111.1"/>
    <property type="molecule type" value="Genomic_DNA"/>
</dbReference>
<evidence type="ECO:0000256" key="1">
    <source>
        <dbReference type="ARBA" id="ARBA00004141"/>
    </source>
</evidence>
<dbReference type="InterPro" id="IPR038377">
    <property type="entry name" value="Na/Glc_symporter_sf"/>
</dbReference>
<comment type="caution">
    <text evidence="8">The sequence shown here is derived from an EMBL/GenBank/DDBJ whole genome shotgun (WGS) entry which is preliminary data.</text>
</comment>
<feature type="transmembrane region" description="Helical" evidence="7">
    <location>
        <begin position="512"/>
        <end position="533"/>
    </location>
</feature>
<dbReference type="Pfam" id="PF00474">
    <property type="entry name" value="SSF"/>
    <property type="match status" value="1"/>
</dbReference>
<dbReference type="PROSITE" id="PS50283">
    <property type="entry name" value="NA_SOLUT_SYMP_3"/>
    <property type="match status" value="1"/>
</dbReference>
<gene>
    <name evidence="8" type="ORF">GV64_04530</name>
</gene>
<dbReference type="RefSeq" id="WP_020584150.1">
    <property type="nucleotide sequence ID" value="NZ_JOJP01000001.1"/>
</dbReference>
<feature type="transmembrane region" description="Helical" evidence="7">
    <location>
        <begin position="31"/>
        <end position="51"/>
    </location>
</feature>
<feature type="transmembrane region" description="Helical" evidence="7">
    <location>
        <begin position="84"/>
        <end position="106"/>
    </location>
</feature>
<dbReference type="NCBIfam" id="NF007790">
    <property type="entry name" value="PRK10484.1"/>
    <property type="match status" value="1"/>
</dbReference>
<evidence type="ECO:0000256" key="3">
    <source>
        <dbReference type="ARBA" id="ARBA00022692"/>
    </source>
</evidence>
<proteinExistence type="inferred from homology"/>
<reference evidence="8 9" key="1">
    <citation type="submission" date="2014-06" db="EMBL/GenBank/DDBJ databases">
        <title>Whole Genome Sequences of Three Symbiotic Endozoicomonas Bacteria.</title>
        <authorList>
            <person name="Neave M.J."/>
            <person name="Apprill A."/>
            <person name="Voolstra C.R."/>
        </authorList>
    </citation>
    <scope>NUCLEOTIDE SEQUENCE [LARGE SCALE GENOMIC DNA]</scope>
    <source>
        <strain evidence="8 9">DSM 22380</strain>
    </source>
</reference>
<feature type="transmembrane region" description="Helical" evidence="7">
    <location>
        <begin position="189"/>
        <end position="209"/>
    </location>
</feature>
<evidence type="ECO:0000256" key="5">
    <source>
        <dbReference type="ARBA" id="ARBA00023136"/>
    </source>
</evidence>
<comment type="subcellular location">
    <subcellularLocation>
        <location evidence="1">Membrane</location>
        <topology evidence="1">Multi-pass membrane protein</topology>
    </subcellularLocation>
</comment>
<feature type="transmembrane region" description="Helical" evidence="7">
    <location>
        <begin position="549"/>
        <end position="567"/>
    </location>
</feature>
<accession>A0A081K7I5</accession>
<keyword evidence="4 7" id="KW-1133">Transmembrane helix</keyword>
<dbReference type="PANTHER" id="PTHR11819">
    <property type="entry name" value="SOLUTE CARRIER FAMILY 5"/>
    <property type="match status" value="1"/>
</dbReference>
<dbReference type="eggNOG" id="COG4146">
    <property type="taxonomic scope" value="Bacteria"/>
</dbReference>
<dbReference type="InterPro" id="IPR001734">
    <property type="entry name" value="Na/solute_symporter"/>
</dbReference>
<keyword evidence="3 7" id="KW-0812">Transmembrane</keyword>
<dbReference type="PANTHER" id="PTHR11819:SF195">
    <property type="entry name" value="SODIUM_GLUCOSE COTRANSPORTER 4"/>
    <property type="match status" value="1"/>
</dbReference>
<dbReference type="GO" id="GO:0005886">
    <property type="term" value="C:plasma membrane"/>
    <property type="evidence" value="ECO:0007669"/>
    <property type="project" value="TreeGrafter"/>
</dbReference>
<feature type="transmembrane region" description="Helical" evidence="7">
    <location>
        <begin position="443"/>
        <end position="459"/>
    </location>
</feature>
<feature type="transmembrane region" description="Helical" evidence="7">
    <location>
        <begin position="284"/>
        <end position="308"/>
    </location>
</feature>
<dbReference type="Proteomes" id="UP000027997">
    <property type="component" value="Unassembled WGS sequence"/>
</dbReference>
<organism evidence="8 9">
    <name type="scientific">Endozoicomonas elysicola</name>
    <dbReference type="NCBI Taxonomy" id="305900"/>
    <lineage>
        <taxon>Bacteria</taxon>
        <taxon>Pseudomonadati</taxon>
        <taxon>Pseudomonadota</taxon>
        <taxon>Gammaproteobacteria</taxon>
        <taxon>Oceanospirillales</taxon>
        <taxon>Endozoicomonadaceae</taxon>
        <taxon>Endozoicomonas</taxon>
    </lineage>
</organism>
<feature type="transmembrane region" description="Helical" evidence="7">
    <location>
        <begin position="328"/>
        <end position="348"/>
    </location>
</feature>